<protein>
    <submittedName>
        <fullName evidence="1">Uncharacterized protein</fullName>
    </submittedName>
</protein>
<organism evidence="1 2">
    <name type="scientific">Solanum commersonii</name>
    <name type="common">Commerson's wild potato</name>
    <name type="synonym">Commerson's nightshade</name>
    <dbReference type="NCBI Taxonomy" id="4109"/>
    <lineage>
        <taxon>Eukaryota</taxon>
        <taxon>Viridiplantae</taxon>
        <taxon>Streptophyta</taxon>
        <taxon>Embryophyta</taxon>
        <taxon>Tracheophyta</taxon>
        <taxon>Spermatophyta</taxon>
        <taxon>Magnoliopsida</taxon>
        <taxon>eudicotyledons</taxon>
        <taxon>Gunneridae</taxon>
        <taxon>Pentapetalae</taxon>
        <taxon>asterids</taxon>
        <taxon>lamiids</taxon>
        <taxon>Solanales</taxon>
        <taxon>Solanaceae</taxon>
        <taxon>Solanoideae</taxon>
        <taxon>Solaneae</taxon>
        <taxon>Solanum</taxon>
    </lineage>
</organism>
<keyword evidence="2" id="KW-1185">Reference proteome</keyword>
<evidence type="ECO:0000313" key="2">
    <source>
        <dbReference type="Proteomes" id="UP000824120"/>
    </source>
</evidence>
<sequence>MMEREIAMFGGDKFASFFMNQANSMLFKEKIRMGISAVSRHDMDHISKTPFQHRAVEPNISTLNQSPKAEILQVQPPGVRKILLFLNENFIPFSHGMHVVT</sequence>
<proteinExistence type="predicted"/>
<dbReference type="AlphaFoldDB" id="A0A9J5X1F4"/>
<name>A0A9J5X1F4_SOLCO</name>
<gene>
    <name evidence="1" type="ORF">H5410_051896</name>
</gene>
<comment type="caution">
    <text evidence="1">The sequence shown here is derived from an EMBL/GenBank/DDBJ whole genome shotgun (WGS) entry which is preliminary data.</text>
</comment>
<dbReference type="EMBL" id="JACXVP010000010">
    <property type="protein sequence ID" value="KAG5581269.1"/>
    <property type="molecule type" value="Genomic_DNA"/>
</dbReference>
<evidence type="ECO:0000313" key="1">
    <source>
        <dbReference type="EMBL" id="KAG5581269.1"/>
    </source>
</evidence>
<accession>A0A9J5X1F4</accession>
<dbReference type="OrthoDB" id="1300782at2759"/>
<reference evidence="1 2" key="1">
    <citation type="submission" date="2020-09" db="EMBL/GenBank/DDBJ databases">
        <title>De no assembly of potato wild relative species, Solanum commersonii.</title>
        <authorList>
            <person name="Cho K."/>
        </authorList>
    </citation>
    <scope>NUCLEOTIDE SEQUENCE [LARGE SCALE GENOMIC DNA]</scope>
    <source>
        <strain evidence="1">LZ3.2</strain>
        <tissue evidence="1">Leaf</tissue>
    </source>
</reference>
<dbReference type="Proteomes" id="UP000824120">
    <property type="component" value="Chromosome 10"/>
</dbReference>